<dbReference type="AlphaFoldDB" id="A0A0G0FLN0"/>
<feature type="non-terminal residue" evidence="1">
    <location>
        <position position="1"/>
    </location>
</feature>
<evidence type="ECO:0008006" key="3">
    <source>
        <dbReference type="Google" id="ProtNLM"/>
    </source>
</evidence>
<proteinExistence type="predicted"/>
<sequence length="76" mass="8799">EVAGVDISVGYGGLLDHVLFVYGYDAESFYVFETTETPIQYESVDTRNPQVMRISKKEIKKRWTHFGRVWNVVKVV</sequence>
<name>A0A0G0FLN0_9BACT</name>
<accession>A0A0G0FLN0</accession>
<protein>
    <recommendedName>
        <fullName evidence="3">Peptidase C39-like domain-containing protein</fullName>
    </recommendedName>
</protein>
<organism evidence="1 2">
    <name type="scientific">Candidatus Nomurabacteria bacterium GW2011_GWC2_35_8</name>
    <dbReference type="NCBI Taxonomy" id="1618752"/>
    <lineage>
        <taxon>Bacteria</taxon>
        <taxon>Candidatus Nomuraibacteriota</taxon>
    </lineage>
</organism>
<comment type="caution">
    <text evidence="1">The sequence shown here is derived from an EMBL/GenBank/DDBJ whole genome shotgun (WGS) entry which is preliminary data.</text>
</comment>
<dbReference type="Proteomes" id="UP000034798">
    <property type="component" value="Unassembled WGS sequence"/>
</dbReference>
<evidence type="ECO:0000313" key="2">
    <source>
        <dbReference type="Proteomes" id="UP000034798"/>
    </source>
</evidence>
<gene>
    <name evidence="1" type="ORF">UR91_C0021G0012</name>
</gene>
<reference evidence="1 2" key="1">
    <citation type="journal article" date="2015" name="Nature">
        <title>rRNA introns, odd ribosomes, and small enigmatic genomes across a large radiation of phyla.</title>
        <authorList>
            <person name="Brown C.T."/>
            <person name="Hug L.A."/>
            <person name="Thomas B.C."/>
            <person name="Sharon I."/>
            <person name="Castelle C.J."/>
            <person name="Singh A."/>
            <person name="Wilkins M.J."/>
            <person name="Williams K.H."/>
            <person name="Banfield J.F."/>
        </authorList>
    </citation>
    <scope>NUCLEOTIDE SEQUENCE [LARGE SCALE GENOMIC DNA]</scope>
</reference>
<dbReference type="EMBL" id="LBQZ01000021">
    <property type="protein sequence ID" value="KKP88325.1"/>
    <property type="molecule type" value="Genomic_DNA"/>
</dbReference>
<evidence type="ECO:0000313" key="1">
    <source>
        <dbReference type="EMBL" id="KKP88325.1"/>
    </source>
</evidence>